<feature type="compositionally biased region" description="Polar residues" evidence="1">
    <location>
        <begin position="67"/>
        <end position="95"/>
    </location>
</feature>
<dbReference type="EMBL" id="JAWQEG010000230">
    <property type="protein sequence ID" value="KAK3893082.1"/>
    <property type="molecule type" value="Genomic_DNA"/>
</dbReference>
<keyword evidence="3" id="KW-1185">Reference proteome</keyword>
<gene>
    <name evidence="2" type="ORF">Pcinc_003075</name>
</gene>
<evidence type="ECO:0000256" key="1">
    <source>
        <dbReference type="SAM" id="MobiDB-lite"/>
    </source>
</evidence>
<accession>A0AAE1GID7</accession>
<proteinExistence type="predicted"/>
<evidence type="ECO:0000313" key="2">
    <source>
        <dbReference type="EMBL" id="KAK3893082.1"/>
    </source>
</evidence>
<evidence type="ECO:0000313" key="3">
    <source>
        <dbReference type="Proteomes" id="UP001286313"/>
    </source>
</evidence>
<sequence>MSMLATTSASVVPSLPFASSTTILTHSDIDLPFPTSLSPLSLVYSSTPTTLPSMSVTTMAPTSCLAHSSQTPTSFSSTAPQSLGNKVHQTSTPDLTASAVKRTSGRSTEKLAFGSMPLGGGILLWGGASPLEESPSPSWKKKKNSRVRPPADSPGAASL</sequence>
<feature type="region of interest" description="Disordered" evidence="1">
    <location>
        <begin position="67"/>
        <end position="106"/>
    </location>
</feature>
<name>A0AAE1GID7_PETCI</name>
<protein>
    <submittedName>
        <fullName evidence="2">Uncharacterized protein</fullName>
    </submittedName>
</protein>
<organism evidence="2 3">
    <name type="scientific">Petrolisthes cinctipes</name>
    <name type="common">Flat porcelain crab</name>
    <dbReference type="NCBI Taxonomy" id="88211"/>
    <lineage>
        <taxon>Eukaryota</taxon>
        <taxon>Metazoa</taxon>
        <taxon>Ecdysozoa</taxon>
        <taxon>Arthropoda</taxon>
        <taxon>Crustacea</taxon>
        <taxon>Multicrustacea</taxon>
        <taxon>Malacostraca</taxon>
        <taxon>Eumalacostraca</taxon>
        <taxon>Eucarida</taxon>
        <taxon>Decapoda</taxon>
        <taxon>Pleocyemata</taxon>
        <taxon>Anomura</taxon>
        <taxon>Galatheoidea</taxon>
        <taxon>Porcellanidae</taxon>
        <taxon>Petrolisthes</taxon>
    </lineage>
</organism>
<comment type="caution">
    <text evidence="2">The sequence shown here is derived from an EMBL/GenBank/DDBJ whole genome shotgun (WGS) entry which is preliminary data.</text>
</comment>
<feature type="compositionally biased region" description="Low complexity" evidence="1">
    <location>
        <begin position="129"/>
        <end position="138"/>
    </location>
</feature>
<feature type="region of interest" description="Disordered" evidence="1">
    <location>
        <begin position="124"/>
        <end position="159"/>
    </location>
</feature>
<reference evidence="2" key="1">
    <citation type="submission" date="2023-10" db="EMBL/GenBank/DDBJ databases">
        <title>Genome assemblies of two species of porcelain crab, Petrolisthes cinctipes and Petrolisthes manimaculis (Anomura: Porcellanidae).</title>
        <authorList>
            <person name="Angst P."/>
        </authorList>
    </citation>
    <scope>NUCLEOTIDE SEQUENCE</scope>
    <source>
        <strain evidence="2">PB745_01</strain>
        <tissue evidence="2">Gill</tissue>
    </source>
</reference>
<dbReference type="Proteomes" id="UP001286313">
    <property type="component" value="Unassembled WGS sequence"/>
</dbReference>
<dbReference type="AlphaFoldDB" id="A0AAE1GID7"/>